<dbReference type="Proteomes" id="UP001597062">
    <property type="component" value="Unassembled WGS sequence"/>
</dbReference>
<evidence type="ECO:0000313" key="1">
    <source>
        <dbReference type="EMBL" id="MFD0993859.1"/>
    </source>
</evidence>
<gene>
    <name evidence="1" type="ORF">ACFQ1U_11630</name>
</gene>
<reference evidence="2" key="1">
    <citation type="journal article" date="2019" name="Int. J. Syst. Evol. Microbiol.">
        <title>The Global Catalogue of Microorganisms (GCM) 10K type strain sequencing project: providing services to taxonomists for standard genome sequencing and annotation.</title>
        <authorList>
            <consortium name="The Broad Institute Genomics Platform"/>
            <consortium name="The Broad Institute Genome Sequencing Center for Infectious Disease"/>
            <person name="Wu L."/>
            <person name="Ma J."/>
        </authorList>
    </citation>
    <scope>NUCLEOTIDE SEQUENCE [LARGE SCALE GENOMIC DNA]</scope>
    <source>
        <strain evidence="2">CCUG 60527</strain>
    </source>
</reference>
<name>A0ABW3JU44_9FLAO</name>
<protein>
    <submittedName>
        <fullName evidence="1">Uncharacterized protein</fullName>
    </submittedName>
</protein>
<dbReference type="RefSeq" id="WP_386108544.1">
    <property type="nucleotide sequence ID" value="NZ_JBHTJR010000051.1"/>
</dbReference>
<proteinExistence type="predicted"/>
<keyword evidence="2" id="KW-1185">Reference proteome</keyword>
<comment type="caution">
    <text evidence="1">The sequence shown here is derived from an EMBL/GenBank/DDBJ whole genome shotgun (WGS) entry which is preliminary data.</text>
</comment>
<sequence>MSLETIISSFSDENANKFLMYLQKKNRRSDVKNSTLFKLIYTQKFTSKEIKNQLYKADTNNDAYHALRKRLHQTIIDFLAAINLEEENSEKTTVIKYILVARSFLQQNHYNVGSKLLDKAHKIADNSQLYPYLNEIYRLRIQYAHLNPKEDLEKLIDQFNKNQNLLKLEEQLNIVYAKVKAILYKISNKGEVIDFQKIVLKILHEQHIDINKNLSFKSFYQLLSIVSISAFISKDYLQIESFMLNTYDILRKHPNKDKERFYHIHVLYMIANTLFRTKQFKKSMYFLGLMNNEIDKNPKKYEAVFKLKYELLYNLNLNYTNNQDIAINRLENLLVKKRKDYETTLDLFLALIVFLFQKGAVKKSYKLITELYHTDSWYEEKVGNEWVIKKNLIEILLLVELDYSDLFDNRLAKFKRQHGAFLKKIGQEQVLIFLKYVELFFYNPKTVTTIDFYNKVENSFRWIGAKEEDIFVMSFYAWLKSKMIQKPIYETTLALVKQAQDL</sequence>
<evidence type="ECO:0000313" key="2">
    <source>
        <dbReference type="Proteomes" id="UP001597062"/>
    </source>
</evidence>
<dbReference type="EMBL" id="JBHTJR010000051">
    <property type="protein sequence ID" value="MFD0993859.1"/>
    <property type="molecule type" value="Genomic_DNA"/>
</dbReference>
<organism evidence="1 2">
    <name type="scientific">Tenacibaculum geojense</name>
    <dbReference type="NCBI Taxonomy" id="915352"/>
    <lineage>
        <taxon>Bacteria</taxon>
        <taxon>Pseudomonadati</taxon>
        <taxon>Bacteroidota</taxon>
        <taxon>Flavobacteriia</taxon>
        <taxon>Flavobacteriales</taxon>
        <taxon>Flavobacteriaceae</taxon>
        <taxon>Tenacibaculum</taxon>
    </lineage>
</organism>
<accession>A0ABW3JU44</accession>